<dbReference type="Proteomes" id="UP001204798">
    <property type="component" value="Unassembled WGS sequence"/>
</dbReference>
<keyword evidence="2" id="KW-1185">Reference proteome</keyword>
<gene>
    <name evidence="1" type="ORF">M2350_001286</name>
</gene>
<proteinExistence type="predicted"/>
<evidence type="ECO:0008006" key="3">
    <source>
        <dbReference type="Google" id="ProtNLM"/>
    </source>
</evidence>
<protein>
    <recommendedName>
        <fullName evidence="3">DUF2088 domain-containing protein</fullName>
    </recommendedName>
</protein>
<dbReference type="SUPFAM" id="SSF88713">
    <property type="entry name" value="Glycoside hydrolase/deacetylase"/>
    <property type="match status" value="1"/>
</dbReference>
<evidence type="ECO:0000313" key="1">
    <source>
        <dbReference type="EMBL" id="MCS3918886.1"/>
    </source>
</evidence>
<evidence type="ECO:0000313" key="2">
    <source>
        <dbReference type="Proteomes" id="UP001204798"/>
    </source>
</evidence>
<comment type="caution">
    <text evidence="1">The sequence shown here is derived from an EMBL/GenBank/DDBJ whole genome shotgun (WGS) entry which is preliminary data.</text>
</comment>
<dbReference type="RefSeq" id="WP_259094940.1">
    <property type="nucleotide sequence ID" value="NZ_CP130454.1"/>
</dbReference>
<dbReference type="InterPro" id="IPR011330">
    <property type="entry name" value="Glyco_hydro/deAcase_b/a-brl"/>
</dbReference>
<accession>A0ABT2ELR1</accession>
<sequence length="602" mass="67550">MAGKVPVLLVRPDIASPLDGWSWYGAHQLMEIAGIPFEEGSGDKLDELDEFEVVVIPNSYRPTQVLNLVQTALQSGKVVVVGCDVALALLQSNIDIGAKPILPIPLPPTEPSELLPLRAYGLLPAAFTETTLPLLGEPLLFASTGLHLGEVRTFDGRRGSLVWVQKLGEGVLIGLGGRIFETCGLLLSRFSWFAHPHRRDSFLRRIDPLWDEQLKPWHRFPVVSFYAHFLAWLLSAVLWERGHILPLRWWLPHQDGVPFKMALTALHDVEVVYDDPIWKRTDNPNYCFLQWLDLEERLGLRPAFFFLSPVTGLPPHWRINYDITDEPILAALDLIEERGGEVGLLSIAHASENALAMERERLEDLGGVFVWGVRSYKFGNTPASVRHKSAVGFAYDSSWFAGQNEPSFLTGCAHPFRPLDAERWQVLPLVELSSVLDDRVLFGELMGGQRNGDATHLGIQMCETVLALNGVVCLSWQQHSFNQRATAFEQIVRHCQQLTANEIWCPAPREIAEWWTMRNEVKTSSRQVGKRWWVVEILPPDDLSDALAFVLAIPLPRKVRVLREGNLLPVKQLGSLGKMSLWGVSLILEPNEPFTLSVGATI</sequence>
<name>A0ABT2ELR1_9BACT</name>
<dbReference type="Gene3D" id="3.20.20.370">
    <property type="entry name" value="Glycoside hydrolase/deacetylase"/>
    <property type="match status" value="1"/>
</dbReference>
<dbReference type="EMBL" id="JANUCP010000002">
    <property type="protein sequence ID" value="MCS3918886.1"/>
    <property type="molecule type" value="Genomic_DNA"/>
</dbReference>
<reference evidence="1 2" key="1">
    <citation type="submission" date="2022-08" db="EMBL/GenBank/DDBJ databases">
        <title>Bacterial and archaeal communities from various locations to study Microbial Dark Matter (Phase II).</title>
        <authorList>
            <person name="Stepanauskas R."/>
        </authorList>
    </citation>
    <scope>NUCLEOTIDE SEQUENCE [LARGE SCALE GENOMIC DNA]</scope>
    <source>
        <strain evidence="1 2">PD1</strain>
    </source>
</reference>
<organism evidence="1 2">
    <name type="scientific">Candidatus Fervidibacter sacchari</name>
    <dbReference type="NCBI Taxonomy" id="1448929"/>
    <lineage>
        <taxon>Bacteria</taxon>
        <taxon>Candidatus Fervidibacterota</taxon>
        <taxon>Candidatus Fervidibacter</taxon>
    </lineage>
</organism>